<dbReference type="InterPro" id="IPR018108">
    <property type="entry name" value="MCP_transmembrane"/>
</dbReference>
<keyword evidence="8" id="KW-0496">Mitochondrion</keyword>
<proteinExistence type="inferred from homology"/>
<feature type="non-terminal residue" evidence="15">
    <location>
        <position position="1"/>
    </location>
</feature>
<feature type="coiled-coil region" evidence="12">
    <location>
        <begin position="25"/>
        <end position="85"/>
    </location>
</feature>
<feature type="non-terminal residue" evidence="15">
    <location>
        <position position="177"/>
    </location>
</feature>
<evidence type="ECO:0000256" key="6">
    <source>
        <dbReference type="ARBA" id="ARBA00022792"/>
    </source>
</evidence>
<accession>A0ABM1RZV0</accession>
<comment type="similarity">
    <text evidence="2 11">Belongs to the mitochondrial carrier (TC 2.A.29) family.</text>
</comment>
<evidence type="ECO:0000256" key="10">
    <source>
        <dbReference type="PROSITE-ProRule" id="PRU00282"/>
    </source>
</evidence>
<dbReference type="InterPro" id="IPR040467">
    <property type="entry name" value="CCDC66_dom"/>
</dbReference>
<evidence type="ECO:0000256" key="4">
    <source>
        <dbReference type="ARBA" id="ARBA00022692"/>
    </source>
</evidence>
<gene>
    <name evidence="15" type="primary">LOC106477716</name>
</gene>
<feature type="domain" description="CCDC66" evidence="13">
    <location>
        <begin position="18"/>
        <end position="83"/>
    </location>
</feature>
<dbReference type="PANTHER" id="PTHR45760">
    <property type="entry name" value="FI19922P1-RELATED"/>
    <property type="match status" value="1"/>
</dbReference>
<evidence type="ECO:0000259" key="13">
    <source>
        <dbReference type="Pfam" id="PF15236"/>
    </source>
</evidence>
<keyword evidence="5" id="KW-0677">Repeat</keyword>
<keyword evidence="3 11" id="KW-0813">Transport</keyword>
<evidence type="ECO:0000256" key="1">
    <source>
        <dbReference type="ARBA" id="ARBA00004448"/>
    </source>
</evidence>
<comment type="subcellular location">
    <subcellularLocation>
        <location evidence="1">Mitochondrion inner membrane</location>
        <topology evidence="1">Multi-pass membrane protein</topology>
    </subcellularLocation>
</comment>
<dbReference type="PROSITE" id="PS50920">
    <property type="entry name" value="SOLCAR"/>
    <property type="match status" value="1"/>
</dbReference>
<dbReference type="RefSeq" id="XP_022236905.1">
    <property type="nucleotide sequence ID" value="XM_022381197.1"/>
</dbReference>
<keyword evidence="7" id="KW-1133">Transmembrane helix</keyword>
<dbReference type="GeneID" id="106477716"/>
<dbReference type="PANTHER" id="PTHR45760:SF2">
    <property type="entry name" value="FI19922P1-RELATED"/>
    <property type="match status" value="1"/>
</dbReference>
<evidence type="ECO:0000256" key="9">
    <source>
        <dbReference type="ARBA" id="ARBA00023136"/>
    </source>
</evidence>
<evidence type="ECO:0000256" key="12">
    <source>
        <dbReference type="SAM" id="Coils"/>
    </source>
</evidence>
<evidence type="ECO:0000313" key="15">
    <source>
        <dbReference type="RefSeq" id="XP_022236905.1"/>
    </source>
</evidence>
<dbReference type="Pfam" id="PF00153">
    <property type="entry name" value="Mito_carr"/>
    <property type="match status" value="1"/>
</dbReference>
<evidence type="ECO:0000313" key="14">
    <source>
        <dbReference type="Proteomes" id="UP000694941"/>
    </source>
</evidence>
<evidence type="ECO:0000256" key="2">
    <source>
        <dbReference type="ARBA" id="ARBA00006375"/>
    </source>
</evidence>
<sequence>NFVRGKGLSQVKDVLLQADERRKKALEYQRAIEAQMEEKRRKQHEEHQRRILEEQEEEKRLAQERARLQEQYEEEQKKIKMKEVEIGKAIRSLVQLKGLLSLWRGLGPTILRDVPFSSIYWASYEHLKFRFQMEQPGFWFSFTAGGTAGTVAAVLTLPFDVVKTHRQIELGEMDIHT</sequence>
<keyword evidence="14" id="KW-1185">Reference proteome</keyword>
<organism evidence="14 15">
    <name type="scientific">Limulus polyphemus</name>
    <name type="common">Atlantic horseshoe crab</name>
    <dbReference type="NCBI Taxonomy" id="6850"/>
    <lineage>
        <taxon>Eukaryota</taxon>
        <taxon>Metazoa</taxon>
        <taxon>Ecdysozoa</taxon>
        <taxon>Arthropoda</taxon>
        <taxon>Chelicerata</taxon>
        <taxon>Merostomata</taxon>
        <taxon>Xiphosura</taxon>
        <taxon>Limulidae</taxon>
        <taxon>Limulus</taxon>
    </lineage>
</organism>
<evidence type="ECO:0000256" key="7">
    <source>
        <dbReference type="ARBA" id="ARBA00022989"/>
    </source>
</evidence>
<evidence type="ECO:0000256" key="11">
    <source>
        <dbReference type="RuleBase" id="RU000488"/>
    </source>
</evidence>
<keyword evidence="6" id="KW-0999">Mitochondrion inner membrane</keyword>
<keyword evidence="9 10" id="KW-0472">Membrane</keyword>
<evidence type="ECO:0000256" key="8">
    <source>
        <dbReference type="ARBA" id="ARBA00023128"/>
    </source>
</evidence>
<keyword evidence="12" id="KW-0175">Coiled coil</keyword>
<dbReference type="Gene3D" id="1.50.40.10">
    <property type="entry name" value="Mitochondrial carrier domain"/>
    <property type="match status" value="1"/>
</dbReference>
<dbReference type="Proteomes" id="UP000694941">
    <property type="component" value="Unplaced"/>
</dbReference>
<name>A0ABM1RZV0_LIMPO</name>
<keyword evidence="4 10" id="KW-0812">Transmembrane</keyword>
<reference evidence="15" key="1">
    <citation type="submission" date="2025-08" db="UniProtKB">
        <authorList>
            <consortium name="RefSeq"/>
        </authorList>
    </citation>
    <scope>IDENTIFICATION</scope>
    <source>
        <tissue evidence="15">Muscle</tissue>
    </source>
</reference>
<feature type="repeat" description="Solcar" evidence="10">
    <location>
        <begin position="58"/>
        <end position="130"/>
    </location>
</feature>
<dbReference type="InterPro" id="IPR045315">
    <property type="entry name" value="Mtm1-like"/>
</dbReference>
<evidence type="ECO:0000256" key="5">
    <source>
        <dbReference type="ARBA" id="ARBA00022737"/>
    </source>
</evidence>
<protein>
    <submittedName>
        <fullName evidence="15">Solute carrier family 25 member 39-like</fullName>
    </submittedName>
</protein>
<dbReference type="SUPFAM" id="SSF103506">
    <property type="entry name" value="Mitochondrial carrier"/>
    <property type="match status" value="1"/>
</dbReference>
<evidence type="ECO:0000256" key="3">
    <source>
        <dbReference type="ARBA" id="ARBA00022448"/>
    </source>
</evidence>
<dbReference type="Pfam" id="PF15236">
    <property type="entry name" value="CCDC66"/>
    <property type="match status" value="1"/>
</dbReference>
<dbReference type="InterPro" id="IPR023395">
    <property type="entry name" value="MCP_dom_sf"/>
</dbReference>